<dbReference type="InterPro" id="IPR036514">
    <property type="entry name" value="SGNH_hydro_sf"/>
</dbReference>
<feature type="domain" description="Carbohydrate esterase 2 N-terminal" evidence="1">
    <location>
        <begin position="20"/>
        <end position="127"/>
    </location>
</feature>
<evidence type="ECO:0000313" key="2">
    <source>
        <dbReference type="EMBL" id="RDU24064.1"/>
    </source>
</evidence>
<sequence>MIRFVKNGRLILPDNSNLQYSGRIDDTDNKNPMFLYPASYVKIKFNGTSLRVLLKNHHKYWNNYIGVIIDGKQSKHKLSNKGHREIHILGEGLEDTVHEVLLFKRMDGCHFFEFYGFVIDKEAQVFQAEQASKRRIEVYGDSVSAGEVAEIEGYDGIEDPVHTGEYSNAWFSYAWFAARELKAELHDIAQGGIALLDHTGYFSAPNQLGMVSVYDKLRFNPELGELTYWNFEKYTPHVVIIAIGQNDSFPIDVMKDNFYGERADHWRNKYKEFVLMIRGRYPKALIILTTTIIEHHDGWDKSIELICNEVNDSKIVHFMYENNGKGTKGHVRIKEAQKMGKELADYIDSFGDGIWRN</sequence>
<dbReference type="OrthoDB" id="9801375at2"/>
<accession>A0A371AWV0</accession>
<dbReference type="Pfam" id="PF17996">
    <property type="entry name" value="CE2_N"/>
    <property type="match status" value="1"/>
</dbReference>
<dbReference type="PANTHER" id="PTHR37834">
    <property type="entry name" value="GDSL-LIKE LIPASE/ACYLHYDROLASE DOMAIN PROTEIN (AFU_ORTHOLOGUE AFUA_2G00620)"/>
    <property type="match status" value="1"/>
</dbReference>
<dbReference type="Proteomes" id="UP000255036">
    <property type="component" value="Unassembled WGS sequence"/>
</dbReference>
<dbReference type="EMBL" id="QRCT01000016">
    <property type="protein sequence ID" value="RDU24064.1"/>
    <property type="molecule type" value="Genomic_DNA"/>
</dbReference>
<protein>
    <submittedName>
        <fullName evidence="2">Electron transporter RnfD</fullName>
    </submittedName>
</protein>
<dbReference type="InterPro" id="IPR040794">
    <property type="entry name" value="CE2_N"/>
</dbReference>
<dbReference type="InterPro" id="IPR052762">
    <property type="entry name" value="PCW_deacetylase/CE"/>
</dbReference>
<dbReference type="SUPFAM" id="SSF52266">
    <property type="entry name" value="SGNH hydrolase"/>
    <property type="match status" value="1"/>
</dbReference>
<evidence type="ECO:0000313" key="3">
    <source>
        <dbReference type="Proteomes" id="UP000255036"/>
    </source>
</evidence>
<keyword evidence="3" id="KW-1185">Reference proteome</keyword>
<organism evidence="2 3">
    <name type="scientific">Anaerosacchariphilus polymeriproducens</name>
    <dbReference type="NCBI Taxonomy" id="1812858"/>
    <lineage>
        <taxon>Bacteria</taxon>
        <taxon>Bacillati</taxon>
        <taxon>Bacillota</taxon>
        <taxon>Clostridia</taxon>
        <taxon>Lachnospirales</taxon>
        <taxon>Lachnospiraceae</taxon>
        <taxon>Anaerosacchariphilus</taxon>
    </lineage>
</organism>
<dbReference type="Gene3D" id="2.60.120.260">
    <property type="entry name" value="Galactose-binding domain-like"/>
    <property type="match status" value="1"/>
</dbReference>
<reference evidence="2 3" key="1">
    <citation type="submission" date="2018-07" db="EMBL/GenBank/DDBJ databases">
        <title>Anaerosacharophilus polymeroproducens gen. nov. sp. nov., an anaerobic bacterium isolated from salt field.</title>
        <authorList>
            <person name="Kim W."/>
            <person name="Yang S.-H."/>
            <person name="Oh J."/>
            <person name="Lee J.-H."/>
            <person name="Kwon K.K."/>
        </authorList>
    </citation>
    <scope>NUCLEOTIDE SEQUENCE [LARGE SCALE GENOMIC DNA]</scope>
    <source>
        <strain evidence="2 3">MCWD5</strain>
    </source>
</reference>
<evidence type="ECO:0000259" key="1">
    <source>
        <dbReference type="Pfam" id="PF17996"/>
    </source>
</evidence>
<dbReference type="PANTHER" id="PTHR37834:SF2">
    <property type="entry name" value="ESTERASE, SGNH HYDROLASE-TYPE"/>
    <property type="match status" value="1"/>
</dbReference>
<name>A0A371AWV0_9FIRM</name>
<comment type="caution">
    <text evidence="2">The sequence shown here is derived from an EMBL/GenBank/DDBJ whole genome shotgun (WGS) entry which is preliminary data.</text>
</comment>
<dbReference type="AlphaFoldDB" id="A0A371AWV0"/>
<gene>
    <name evidence="2" type="ORF">DWV06_07170</name>
</gene>
<dbReference type="RefSeq" id="WP_115481497.1">
    <property type="nucleotide sequence ID" value="NZ_QRCT01000016.1"/>
</dbReference>
<proteinExistence type="predicted"/>
<dbReference type="Gene3D" id="3.40.50.1110">
    <property type="entry name" value="SGNH hydrolase"/>
    <property type="match status" value="1"/>
</dbReference>